<dbReference type="GO" id="GO:0003725">
    <property type="term" value="F:double-stranded RNA binding"/>
    <property type="evidence" value="ECO:0007669"/>
    <property type="project" value="InterPro"/>
</dbReference>
<organism evidence="15 16">
    <name type="scientific">Malassezia sympodialis (strain ATCC 42132)</name>
    <name type="common">Atopic eczema-associated yeast</name>
    <dbReference type="NCBI Taxonomy" id="1230383"/>
    <lineage>
        <taxon>Eukaryota</taxon>
        <taxon>Fungi</taxon>
        <taxon>Dikarya</taxon>
        <taxon>Basidiomycota</taxon>
        <taxon>Ustilaginomycotina</taxon>
        <taxon>Malasseziomycetes</taxon>
        <taxon>Malasseziales</taxon>
        <taxon>Malasseziaceae</taxon>
        <taxon>Malassezia</taxon>
    </lineage>
</organism>
<keyword evidence="10" id="KW-0067">ATP-binding</keyword>
<dbReference type="GO" id="GO:0002949">
    <property type="term" value="P:tRNA threonylcarbamoyladenosine modification"/>
    <property type="evidence" value="ECO:0007669"/>
    <property type="project" value="UniProtKB-ARBA"/>
</dbReference>
<dbReference type="GO" id="GO:0000049">
    <property type="term" value="F:tRNA binding"/>
    <property type="evidence" value="ECO:0007669"/>
    <property type="project" value="TreeGrafter"/>
</dbReference>
<name>A0A1M8A5H6_MALS4</name>
<evidence type="ECO:0000256" key="5">
    <source>
        <dbReference type="ARBA" id="ARBA00022490"/>
    </source>
</evidence>
<evidence type="ECO:0000256" key="13">
    <source>
        <dbReference type="ARBA" id="ARBA00056339"/>
    </source>
</evidence>
<dbReference type="PANTHER" id="PTHR17490:SF16">
    <property type="entry name" value="THREONYLCARBAMOYL-AMP SYNTHASE"/>
    <property type="match status" value="1"/>
</dbReference>
<dbReference type="GO" id="GO:0005524">
    <property type="term" value="F:ATP binding"/>
    <property type="evidence" value="ECO:0007669"/>
    <property type="project" value="UniProtKB-KW"/>
</dbReference>
<dbReference type="InterPro" id="IPR038385">
    <property type="entry name" value="Sua5/YwlC_C"/>
</dbReference>
<dbReference type="Gene3D" id="3.90.870.10">
    <property type="entry name" value="DHBP synthase"/>
    <property type="match status" value="1"/>
</dbReference>
<evidence type="ECO:0000256" key="7">
    <source>
        <dbReference type="ARBA" id="ARBA00022694"/>
    </source>
</evidence>
<dbReference type="Pfam" id="PF01300">
    <property type="entry name" value="Sua5_yciO_yrdC"/>
    <property type="match status" value="1"/>
</dbReference>
<dbReference type="InterPro" id="IPR017945">
    <property type="entry name" value="DHBP_synth_RibB-like_a/b_dom"/>
</dbReference>
<gene>
    <name evidence="15" type="ORF">MSYG_2048</name>
</gene>
<dbReference type="EC" id="2.7.7.87" evidence="3"/>
<keyword evidence="5" id="KW-0963">Cytoplasm</keyword>
<dbReference type="InterPro" id="IPR006070">
    <property type="entry name" value="Sua5-like_dom"/>
</dbReference>
<keyword evidence="6" id="KW-0808">Transferase</keyword>
<dbReference type="EMBL" id="LT671823">
    <property type="protein sequence ID" value="SHO77706.1"/>
    <property type="molecule type" value="Genomic_DNA"/>
</dbReference>
<evidence type="ECO:0000256" key="8">
    <source>
        <dbReference type="ARBA" id="ARBA00022695"/>
    </source>
</evidence>
<evidence type="ECO:0000256" key="10">
    <source>
        <dbReference type="ARBA" id="ARBA00022840"/>
    </source>
</evidence>
<sequence length="449" mass="48209">MSQIQTRILPVPHVSFSLRPADFGLQFSDSSHPQSEGTEPLEKLQVTFLSEQSRYSLQKAATHLRSGELVAFPTETVYGLGACALRSDASERIYAAKNRPADNPLIVHISDTHMLQHLLPSSFQINEACWALMQAFWPGPLTLLFPVGRTSDGSPTVPSTVTCGQPTVGVRMPSHPVARSLIALAGVPIAAPSANASGRPSPTAAAHVMNDLGPRHVLSYIVDGGECHVGVESTVVDATTVPGEVRVLRPGGITVEQLSEVLRPFPSISLRVYGKDLARSAVQEAAPTTPGMKYRHYSPDARVLLVRDGAQTDPSISQVIESTASSLGRERDMRVGLMFALDSPLLRSLDVPAILQWAQSDPPDRLSPVERLPGLQLCLYSLGQRSEPDVAARRLFDGLRTLDACVAWSGQEGACDLIVAEEVDEAGVGLAIMNRLRKAASSTIRVSVP</sequence>
<comment type="similarity">
    <text evidence="2">Belongs to the SUA5 family.</text>
</comment>
<dbReference type="VEuPathDB" id="FungiDB:MSYG_2048"/>
<feature type="domain" description="YrdC-like" evidence="14">
    <location>
        <begin position="54"/>
        <end position="253"/>
    </location>
</feature>
<dbReference type="FunFam" id="3.90.870.10:FF:000008">
    <property type="entry name" value="Threonylcarbamoyl-AMP synthase"/>
    <property type="match status" value="1"/>
</dbReference>
<dbReference type="AlphaFoldDB" id="A0A1M8A5H6"/>
<keyword evidence="16" id="KW-1185">Reference proteome</keyword>
<dbReference type="OrthoDB" id="412787at2759"/>
<comment type="subcellular location">
    <subcellularLocation>
        <location evidence="1">Cytoplasm</location>
    </subcellularLocation>
</comment>
<comment type="catalytic activity">
    <reaction evidence="12">
        <text>L-threonine + hydrogencarbonate + ATP = L-threonylcarbamoyladenylate + diphosphate + H2O</text>
        <dbReference type="Rhea" id="RHEA:36407"/>
        <dbReference type="ChEBI" id="CHEBI:15377"/>
        <dbReference type="ChEBI" id="CHEBI:17544"/>
        <dbReference type="ChEBI" id="CHEBI:30616"/>
        <dbReference type="ChEBI" id="CHEBI:33019"/>
        <dbReference type="ChEBI" id="CHEBI:57926"/>
        <dbReference type="ChEBI" id="CHEBI:73682"/>
        <dbReference type="EC" id="2.7.7.87"/>
    </reaction>
</comment>
<dbReference type="Gene3D" id="3.40.50.11030">
    <property type="entry name" value="Threonylcarbamoyl-AMP synthase, C-terminal domain"/>
    <property type="match status" value="1"/>
</dbReference>
<dbReference type="Proteomes" id="UP000186303">
    <property type="component" value="Chromosome 3"/>
</dbReference>
<evidence type="ECO:0000256" key="12">
    <source>
        <dbReference type="ARBA" id="ARBA00048366"/>
    </source>
</evidence>
<dbReference type="GO" id="GO:0006450">
    <property type="term" value="P:regulation of translational fidelity"/>
    <property type="evidence" value="ECO:0007669"/>
    <property type="project" value="TreeGrafter"/>
</dbReference>
<evidence type="ECO:0000259" key="14">
    <source>
        <dbReference type="PROSITE" id="PS51163"/>
    </source>
</evidence>
<dbReference type="PROSITE" id="PS51163">
    <property type="entry name" value="YRDC"/>
    <property type="match status" value="1"/>
</dbReference>
<evidence type="ECO:0000256" key="6">
    <source>
        <dbReference type="ARBA" id="ARBA00022679"/>
    </source>
</evidence>
<evidence type="ECO:0000256" key="1">
    <source>
        <dbReference type="ARBA" id="ARBA00004496"/>
    </source>
</evidence>
<evidence type="ECO:0000256" key="4">
    <source>
        <dbReference type="ARBA" id="ARBA00015492"/>
    </source>
</evidence>
<accession>A0A1M8A5H6</accession>
<evidence type="ECO:0000256" key="2">
    <source>
        <dbReference type="ARBA" id="ARBA00007663"/>
    </source>
</evidence>
<proteinExistence type="inferred from homology"/>
<dbReference type="OMA" id="RTLDEGP"/>
<evidence type="ECO:0000256" key="11">
    <source>
        <dbReference type="ARBA" id="ARBA00029774"/>
    </source>
</evidence>
<protein>
    <recommendedName>
        <fullName evidence="4">Threonylcarbamoyl-AMP synthase</fullName>
        <ecNumber evidence="3">2.7.7.87</ecNumber>
    </recommendedName>
    <alternativeName>
        <fullName evidence="11">L-threonylcarbamoyladenylate synthase</fullName>
    </alternativeName>
</protein>
<reference evidence="16" key="1">
    <citation type="journal article" date="2017" name="Nucleic Acids Res.">
        <title>Proteogenomics produces comprehensive and highly accurate protein-coding gene annotation in a complete genome assembly of Malassezia sympodialis.</title>
        <authorList>
            <person name="Zhu Y."/>
            <person name="Engstroem P.G."/>
            <person name="Tellgren-Roth C."/>
            <person name="Baudo C.D."/>
            <person name="Kennell J.C."/>
            <person name="Sun S."/>
            <person name="Billmyre R.B."/>
            <person name="Schroeder M.S."/>
            <person name="Andersson A."/>
            <person name="Holm T."/>
            <person name="Sigurgeirsson B."/>
            <person name="Wu G."/>
            <person name="Sankaranarayanan S.R."/>
            <person name="Siddharthan R."/>
            <person name="Sanyal K."/>
            <person name="Lundeberg J."/>
            <person name="Nystedt B."/>
            <person name="Boekhout T."/>
            <person name="Dawson T.L. Jr."/>
            <person name="Heitman J."/>
            <person name="Scheynius A."/>
            <person name="Lehtioe J."/>
        </authorList>
    </citation>
    <scope>NUCLEOTIDE SEQUENCE [LARGE SCALE GENOMIC DNA]</scope>
    <source>
        <strain evidence="16">ATCC 42132</strain>
    </source>
</reference>
<evidence type="ECO:0000313" key="15">
    <source>
        <dbReference type="EMBL" id="SHO77706.1"/>
    </source>
</evidence>
<dbReference type="NCBIfam" id="TIGR00057">
    <property type="entry name" value="L-threonylcarbamoyladenylate synthase"/>
    <property type="match status" value="1"/>
</dbReference>
<keyword evidence="8" id="KW-0548">Nucleotidyltransferase</keyword>
<comment type="function">
    <text evidence="13">Required for the formation of a threonylcarbamoyl group on adenosine at position 37 (t(6)A37) in tRNAs that read codons beginning with adenine. Likely catalyzes the conversion of L-threonine, HCO(3)(-)/CO(2) and ATP to give threonylcarbamoyl-AMP (TC-AMP) as the acyladenylate intermediate, with the release of diphosphate. Required for normal translation, by ensuring translation fidelity at the level of codon recognition, appropriate translation initiation selection and maintenance of reading frame. Also involved in telomere replication. Binds to single-stranded telomeric (ssTG) DNA and positively regulates telomere length.</text>
</comment>
<dbReference type="PANTHER" id="PTHR17490">
    <property type="entry name" value="SUA5"/>
    <property type="match status" value="1"/>
</dbReference>
<dbReference type="Pfam" id="PF03481">
    <property type="entry name" value="Sua5_C"/>
    <property type="match status" value="1"/>
</dbReference>
<keyword evidence="9" id="KW-0547">Nucleotide-binding</keyword>
<evidence type="ECO:0000256" key="3">
    <source>
        <dbReference type="ARBA" id="ARBA00012584"/>
    </source>
</evidence>
<evidence type="ECO:0000313" key="16">
    <source>
        <dbReference type="Proteomes" id="UP000186303"/>
    </source>
</evidence>
<dbReference type="GO" id="GO:0005737">
    <property type="term" value="C:cytoplasm"/>
    <property type="evidence" value="ECO:0007669"/>
    <property type="project" value="UniProtKB-SubCell"/>
</dbReference>
<keyword evidence="7" id="KW-0819">tRNA processing</keyword>
<dbReference type="InterPro" id="IPR005145">
    <property type="entry name" value="Sua5_C"/>
</dbReference>
<evidence type="ECO:0000256" key="9">
    <source>
        <dbReference type="ARBA" id="ARBA00022741"/>
    </source>
</evidence>
<dbReference type="InterPro" id="IPR050156">
    <property type="entry name" value="TC-AMP_synthase_SUA5"/>
</dbReference>
<dbReference type="SUPFAM" id="SSF55821">
    <property type="entry name" value="YrdC/RibB"/>
    <property type="match status" value="1"/>
</dbReference>
<dbReference type="STRING" id="1230383.A0A1M8A5H6"/>
<dbReference type="GO" id="GO:0061710">
    <property type="term" value="F:L-threonylcarbamoyladenylate synthase"/>
    <property type="evidence" value="ECO:0007669"/>
    <property type="project" value="UniProtKB-EC"/>
</dbReference>